<dbReference type="Proteomes" id="UP000319576">
    <property type="component" value="Chromosome"/>
</dbReference>
<feature type="chain" id="PRO_5021745928" evidence="2">
    <location>
        <begin position="20"/>
        <end position="160"/>
    </location>
</feature>
<dbReference type="AlphaFoldDB" id="A0A517Y3F2"/>
<feature type="region of interest" description="Disordered" evidence="1">
    <location>
        <begin position="75"/>
        <end position="101"/>
    </location>
</feature>
<proteinExistence type="predicted"/>
<reference evidence="3 4" key="1">
    <citation type="submission" date="2019-02" db="EMBL/GenBank/DDBJ databases">
        <title>Deep-cultivation of Planctomycetes and their phenomic and genomic characterization uncovers novel biology.</title>
        <authorList>
            <person name="Wiegand S."/>
            <person name="Jogler M."/>
            <person name="Boedeker C."/>
            <person name="Pinto D."/>
            <person name="Vollmers J."/>
            <person name="Rivas-Marin E."/>
            <person name="Kohn T."/>
            <person name="Peeters S.H."/>
            <person name="Heuer A."/>
            <person name="Rast P."/>
            <person name="Oberbeckmann S."/>
            <person name="Bunk B."/>
            <person name="Jeske O."/>
            <person name="Meyerdierks A."/>
            <person name="Storesund J.E."/>
            <person name="Kallscheuer N."/>
            <person name="Luecker S."/>
            <person name="Lage O.M."/>
            <person name="Pohl T."/>
            <person name="Merkel B.J."/>
            <person name="Hornburger P."/>
            <person name="Mueller R.-W."/>
            <person name="Bruemmer F."/>
            <person name="Labrenz M."/>
            <person name="Spormann A.M."/>
            <person name="Op den Camp H."/>
            <person name="Overmann J."/>
            <person name="Amann R."/>
            <person name="Jetten M.S.M."/>
            <person name="Mascher T."/>
            <person name="Medema M.H."/>
            <person name="Devos D.P."/>
            <person name="Kaster A.-K."/>
            <person name="Ovreas L."/>
            <person name="Rohde M."/>
            <person name="Galperin M.Y."/>
            <person name="Jogler C."/>
        </authorList>
    </citation>
    <scope>NUCLEOTIDE SEQUENCE [LARGE SCALE GENOMIC DNA]</scope>
    <source>
        <strain evidence="3 4">ETA_A1</strain>
    </source>
</reference>
<keyword evidence="4" id="KW-1185">Reference proteome</keyword>
<evidence type="ECO:0000313" key="3">
    <source>
        <dbReference type="EMBL" id="QDU24315.1"/>
    </source>
</evidence>
<dbReference type="KEGG" id="uli:ETAA1_63290"/>
<dbReference type="EMBL" id="CP036273">
    <property type="protein sequence ID" value="QDU24315.1"/>
    <property type="molecule type" value="Genomic_DNA"/>
</dbReference>
<feature type="compositionally biased region" description="Basic and acidic residues" evidence="1">
    <location>
        <begin position="129"/>
        <end position="140"/>
    </location>
</feature>
<keyword evidence="2" id="KW-0732">Signal</keyword>
<name>A0A517Y3F2_9BACT</name>
<evidence type="ECO:0000313" key="4">
    <source>
        <dbReference type="Proteomes" id="UP000319576"/>
    </source>
</evidence>
<feature type="compositionally biased region" description="Pro residues" evidence="1">
    <location>
        <begin position="81"/>
        <end position="93"/>
    </location>
</feature>
<sequence length="160" mass="17414" precursor="true">MRRLAFVLLATLIVGVSTASPAQGYWSLFHKPHHLPHARPHHGAYYQVAPSSDPNALTAGQIFRGIQLGGQLLWPFLNPGQPQPNQPQQPAPEPRISAATSKQIVKTGEAVNKSVDNVNELLKLVRTGDPRIKDTLKDVTKTGAAKPTTTSDDDDPFKKN</sequence>
<feature type="region of interest" description="Disordered" evidence="1">
    <location>
        <begin position="129"/>
        <end position="160"/>
    </location>
</feature>
<dbReference type="RefSeq" id="WP_145244481.1">
    <property type="nucleotide sequence ID" value="NZ_CP036273.1"/>
</dbReference>
<gene>
    <name evidence="3" type="ORF">ETAA1_63290</name>
</gene>
<feature type="signal peptide" evidence="2">
    <location>
        <begin position="1"/>
        <end position="19"/>
    </location>
</feature>
<evidence type="ECO:0000256" key="1">
    <source>
        <dbReference type="SAM" id="MobiDB-lite"/>
    </source>
</evidence>
<accession>A0A517Y3F2</accession>
<organism evidence="3 4">
    <name type="scientific">Urbifossiella limnaea</name>
    <dbReference type="NCBI Taxonomy" id="2528023"/>
    <lineage>
        <taxon>Bacteria</taxon>
        <taxon>Pseudomonadati</taxon>
        <taxon>Planctomycetota</taxon>
        <taxon>Planctomycetia</taxon>
        <taxon>Gemmatales</taxon>
        <taxon>Gemmataceae</taxon>
        <taxon>Urbifossiella</taxon>
    </lineage>
</organism>
<protein>
    <submittedName>
        <fullName evidence="3">Uncharacterized protein</fullName>
    </submittedName>
</protein>
<feature type="compositionally biased region" description="Acidic residues" evidence="1">
    <location>
        <begin position="151"/>
        <end position="160"/>
    </location>
</feature>
<evidence type="ECO:0000256" key="2">
    <source>
        <dbReference type="SAM" id="SignalP"/>
    </source>
</evidence>